<gene>
    <name evidence="2" type="ORF">DCAF_LOCUS12696</name>
</gene>
<dbReference type="PANTHER" id="PTHR31780:SF10">
    <property type="entry name" value="LD36051P"/>
    <property type="match status" value="1"/>
</dbReference>
<feature type="region of interest" description="Disordered" evidence="1">
    <location>
        <begin position="231"/>
        <end position="291"/>
    </location>
</feature>
<protein>
    <submittedName>
        <fullName evidence="2">Uncharacterized protein</fullName>
    </submittedName>
</protein>
<evidence type="ECO:0000313" key="2">
    <source>
        <dbReference type="EMBL" id="CAK7337658.1"/>
    </source>
</evidence>
<feature type="compositionally biased region" description="Basic and acidic residues" evidence="1">
    <location>
        <begin position="872"/>
        <end position="883"/>
    </location>
</feature>
<feature type="compositionally biased region" description="Basic and acidic residues" evidence="1">
    <location>
        <begin position="323"/>
        <end position="332"/>
    </location>
</feature>
<name>A0AAV1RPP4_9ROSI</name>
<feature type="region of interest" description="Disordered" evidence="1">
    <location>
        <begin position="323"/>
        <end position="373"/>
    </location>
</feature>
<feature type="compositionally biased region" description="Gly residues" evidence="1">
    <location>
        <begin position="57"/>
        <end position="69"/>
    </location>
</feature>
<feature type="region of interest" description="Disordered" evidence="1">
    <location>
        <begin position="174"/>
        <end position="217"/>
    </location>
</feature>
<organism evidence="2 3">
    <name type="scientific">Dovyalis caffra</name>
    <dbReference type="NCBI Taxonomy" id="77055"/>
    <lineage>
        <taxon>Eukaryota</taxon>
        <taxon>Viridiplantae</taxon>
        <taxon>Streptophyta</taxon>
        <taxon>Embryophyta</taxon>
        <taxon>Tracheophyta</taxon>
        <taxon>Spermatophyta</taxon>
        <taxon>Magnoliopsida</taxon>
        <taxon>eudicotyledons</taxon>
        <taxon>Gunneridae</taxon>
        <taxon>Pentapetalae</taxon>
        <taxon>rosids</taxon>
        <taxon>fabids</taxon>
        <taxon>Malpighiales</taxon>
        <taxon>Salicaceae</taxon>
        <taxon>Flacourtieae</taxon>
        <taxon>Dovyalis</taxon>
    </lineage>
</organism>
<evidence type="ECO:0000313" key="3">
    <source>
        <dbReference type="Proteomes" id="UP001314170"/>
    </source>
</evidence>
<feature type="region of interest" description="Disordered" evidence="1">
    <location>
        <begin position="662"/>
        <end position="684"/>
    </location>
</feature>
<feature type="region of interest" description="Disordered" evidence="1">
    <location>
        <begin position="497"/>
        <end position="517"/>
    </location>
</feature>
<dbReference type="PANTHER" id="PTHR31780">
    <property type="entry name" value="STRESS RESPONSE PROTEIN NST1-RELATED"/>
    <property type="match status" value="1"/>
</dbReference>
<evidence type="ECO:0000256" key="1">
    <source>
        <dbReference type="SAM" id="MobiDB-lite"/>
    </source>
</evidence>
<dbReference type="Proteomes" id="UP001314170">
    <property type="component" value="Unassembled WGS sequence"/>
</dbReference>
<accession>A0AAV1RPP4</accession>
<sequence length="1074" mass="120316">MGRVGDGLVGQEEGAEEEWWCCRSHVARKKLLGRSFLFHPLNLPSLRKEHERFDSLGSGGGHGSGGPGNGPRPSSSGMGWSKPAAIPVQEKEELDVSGANNVVDNGNNYGGGDQGVSDVGNGVNKGTITASSGSVYMPPSVRSVGPTVASGGPRGYSVVEKATVLRGEDFPSLKATLPAVSGPEKKQKDGLSLKQKQVSSEELGNEQRGGSSLSRVVDMHPQMQARNNIVKGLDENGGDNRGMGRPLIPKKERKQEEYFPGPLPLVRLNPRSDWADDERDTGHGLTERGRDHGFSKNEVYWERDFDFPRSSVLPQKPAHNLFDRRGQRDNETGKISSSEVTKVDNYGRDIRTPSREGREGNSWRASSPLTKDRFTVQEAGNERNGFGGRLASLNRETAKVNKHMPSAFWDSSQDDAGRRDVGYGQGGRQPWSNTMDSFGNRGPERNTRERYGSEQYNRYWGDSYQNNSVVKSSFSVGGKGLSVNDPILNFGREKRSFSKSEKPYQEDPFMQDFGTSGFDGRDPFSGGLVGLVKKKKDVLKQIDFHDPVRESFEAELERVQRMQELERQRVVEEQERAIELARREEEERVRLAREQEERQRRLEEEAKEAEWRVEQERLEAIQRAEENRIAREEEKQRIFMEEERRKQAARQKLLELEEKIAKRQAEAAKSGNENSSGVTDETMRGMVTEKDVSRVTDVCDWEESERMVESITASVSSDSSVVNRPFEMGSGPQLSRDGSSAFLDRGKPVNSWKRDEFDNGNSAAYVPQDQENGHPSPRRDVSAGGRAFSRKEFYGGPGLMPSRPYHKGGIPDPHVDDFSQQIRSQRWNISGDGDYFSRNSEIESDFQENFAERFADSAWGHGHNRGNPYPQYHERTYQNHDTDGLYSFGSSRYPMRQPRVLPPPSMALLNRNPYRGENEHSGPSTFPENEMQYNHGARNESTMQPRYDSSFQENRGRAEIIAQQENTETEVQKLNGNTTRCDSQSSLSVSSAPDSPVHLSHDDLDESGDSPLLSAGERKDVALLGEENESLVLPTEAEKENMMSGSSIISNGDDDDEWAVGNDEQLQVHFPKIN</sequence>
<feature type="compositionally biased region" description="Basic and acidic residues" evidence="1">
    <location>
        <begin position="341"/>
        <end position="361"/>
    </location>
</feature>
<feature type="region of interest" description="Disordered" evidence="1">
    <location>
        <begin position="99"/>
        <end position="125"/>
    </location>
</feature>
<dbReference type="AlphaFoldDB" id="A0AAV1RPP4"/>
<proteinExistence type="predicted"/>
<feature type="region of interest" description="Disordered" evidence="1">
    <location>
        <begin position="407"/>
        <end position="447"/>
    </location>
</feature>
<feature type="compositionally biased region" description="Polar residues" evidence="1">
    <location>
        <begin position="194"/>
        <end position="214"/>
    </location>
</feature>
<comment type="caution">
    <text evidence="2">The sequence shown here is derived from an EMBL/GenBank/DDBJ whole genome shotgun (WGS) entry which is preliminary data.</text>
</comment>
<dbReference type="CDD" id="cd22249">
    <property type="entry name" value="UDM1_RNF168_RNF169-like"/>
    <property type="match status" value="1"/>
</dbReference>
<feature type="compositionally biased region" description="Low complexity" evidence="1">
    <location>
        <begin position="1042"/>
        <end position="1051"/>
    </location>
</feature>
<feature type="compositionally biased region" description="Basic and acidic residues" evidence="1">
    <location>
        <begin position="744"/>
        <end position="757"/>
    </location>
</feature>
<feature type="region of interest" description="Disordered" evidence="1">
    <location>
        <begin position="711"/>
        <end position="783"/>
    </location>
</feature>
<feature type="region of interest" description="Disordered" evidence="1">
    <location>
        <begin position="862"/>
        <end position="932"/>
    </location>
</feature>
<feature type="compositionally biased region" description="Basic and acidic residues" evidence="1">
    <location>
        <begin position="280"/>
        <end position="291"/>
    </location>
</feature>
<feature type="region of interest" description="Disordered" evidence="1">
    <location>
        <begin position="52"/>
        <end position="82"/>
    </location>
</feature>
<reference evidence="2 3" key="1">
    <citation type="submission" date="2024-01" db="EMBL/GenBank/DDBJ databases">
        <authorList>
            <person name="Waweru B."/>
        </authorList>
    </citation>
    <scope>NUCLEOTIDE SEQUENCE [LARGE SCALE GENOMIC DNA]</scope>
</reference>
<keyword evidence="3" id="KW-1185">Reference proteome</keyword>
<feature type="compositionally biased region" description="Low complexity" evidence="1">
    <location>
        <begin position="983"/>
        <end position="995"/>
    </location>
</feature>
<dbReference type="EMBL" id="CAWUPB010001108">
    <property type="protein sequence ID" value="CAK7337658.1"/>
    <property type="molecule type" value="Genomic_DNA"/>
</dbReference>
<dbReference type="InterPro" id="IPR051195">
    <property type="entry name" value="Fungal_stress_NST1"/>
</dbReference>
<feature type="region of interest" description="Disordered" evidence="1">
    <location>
        <begin position="976"/>
        <end position="1059"/>
    </location>
</feature>